<evidence type="ECO:0000313" key="2">
    <source>
        <dbReference type="Proteomes" id="UP000029567"/>
    </source>
</evidence>
<comment type="caution">
    <text evidence="1">The sequence shown here is derived from an EMBL/GenBank/DDBJ whole genome shotgun (WGS) entry which is preliminary data.</text>
</comment>
<protein>
    <submittedName>
        <fullName evidence="1">Uncharacterized protein</fullName>
    </submittedName>
</protein>
<gene>
    <name evidence="1" type="ORF">P245_10250</name>
</gene>
<sequence>MSRNQNQWRSIADFLTRQNLHLVLQAREREAGAQAQAAAGQRSAAAAALGAAQTLPVGNHGEIVAKGVSL</sequence>
<dbReference type="Proteomes" id="UP000029567">
    <property type="component" value="Unassembled WGS sequence"/>
</dbReference>
<organism evidence="1 2">
    <name type="scientific">Comamonas thiooxydans</name>
    <dbReference type="NCBI Taxonomy" id="363952"/>
    <lineage>
        <taxon>Bacteria</taxon>
        <taxon>Pseudomonadati</taxon>
        <taxon>Pseudomonadota</taxon>
        <taxon>Betaproteobacteria</taxon>
        <taxon>Burkholderiales</taxon>
        <taxon>Comamonadaceae</taxon>
        <taxon>Comamonas</taxon>
    </lineage>
</organism>
<name>A0A0E3C4K7_9BURK</name>
<dbReference type="RefSeq" id="WP_034378855.1">
    <property type="nucleotide sequence ID" value="NZ_AWTN01000084.1"/>
</dbReference>
<dbReference type="EMBL" id="AWTN01000084">
    <property type="protein sequence ID" value="KGG93559.1"/>
    <property type="molecule type" value="Genomic_DNA"/>
</dbReference>
<reference evidence="1 2" key="1">
    <citation type="submission" date="2013-09" db="EMBL/GenBank/DDBJ databases">
        <title>High correlation between genotypes and phenotypes of environmental bacteria Comamonas testosteroni strains.</title>
        <authorList>
            <person name="Liu L."/>
            <person name="Zhu W."/>
            <person name="Xia X."/>
            <person name="Xu B."/>
            <person name="Luo M."/>
            <person name="Wang G."/>
        </authorList>
    </citation>
    <scope>NUCLEOTIDE SEQUENCE [LARGE SCALE GENOMIC DNA]</scope>
    <source>
        <strain evidence="1 2">JL14</strain>
    </source>
</reference>
<evidence type="ECO:0000313" key="1">
    <source>
        <dbReference type="EMBL" id="KGG93559.1"/>
    </source>
</evidence>
<dbReference type="AlphaFoldDB" id="A0A0E3C4K7"/>
<accession>A0A0E3C4K7</accession>
<proteinExistence type="predicted"/>